<feature type="compositionally biased region" description="Basic and acidic residues" evidence="2">
    <location>
        <begin position="41"/>
        <end position="54"/>
    </location>
</feature>
<gene>
    <name evidence="3" type="ORF">CATYP_04335</name>
</gene>
<proteinExistence type="predicted"/>
<evidence type="ECO:0000256" key="2">
    <source>
        <dbReference type="SAM" id="MobiDB-lite"/>
    </source>
</evidence>
<evidence type="ECO:0000256" key="1">
    <source>
        <dbReference type="SAM" id="Coils"/>
    </source>
</evidence>
<evidence type="ECO:0000313" key="3">
    <source>
        <dbReference type="EMBL" id="AIG64006.1"/>
    </source>
</evidence>
<dbReference type="Proteomes" id="UP000028504">
    <property type="component" value="Chromosome"/>
</dbReference>
<reference evidence="3 4" key="1">
    <citation type="submission" date="2014-07" db="EMBL/GenBank/DDBJ databases">
        <title>Complete genome sequence of Corynebacterium atypicum DSM 44849: identifiction of the mycolic acid biosynthesis genes.</title>
        <authorList>
            <person name="Tippelt A."/>
            <person name="Mollmann S."/>
            <person name="Albersmeier A."/>
            <person name="Jaenicke S."/>
            <person name="Ruckert C."/>
            <person name="Tauch A."/>
        </authorList>
    </citation>
    <scope>NUCLEOTIDE SEQUENCE [LARGE SCALE GENOMIC DNA]</scope>
    <source>
        <strain evidence="3 4">R2070</strain>
    </source>
</reference>
<feature type="compositionally biased region" description="Low complexity" evidence="2">
    <location>
        <begin position="429"/>
        <end position="448"/>
    </location>
</feature>
<name>A0ABM5QMI7_9CORY</name>
<dbReference type="Pfam" id="PF03993">
    <property type="entry name" value="DUF349"/>
    <property type="match status" value="3"/>
</dbReference>
<accession>A0ABM5QMI7</accession>
<feature type="region of interest" description="Disordered" evidence="2">
    <location>
        <begin position="1"/>
        <end position="56"/>
    </location>
</feature>
<sequence>MPGRIPRPGTHHSQPAANTPKPAPSAPSAASQPHISSSKATKPEPPEKFGRIDQDGTVIRFDQDGERVVGQWQAGTVADGLAHFALRYQDLATKVAVLGSRLDSHPEDAKSIKKQAQTIREGLGDAAVIGDIAALDHQLVEISHSADAAGERARTEQQRRREAAIARREELIAEAEDIAANSTQWKAAGDRIRGILDEWRTIRGIDRATDDALWRRYARARDAFHRRRGAHFAQLDKERAAERRTKEELVERAEALQDSTNWRDTARDFRELMQEWKAAGRAPRDVDDKLWARFRAAQDHFFDARRAVEAEKDREFEANAEAKRQLIAEYQPLITPEKNLRQACAHLAQLQEKWDEIGFVPRGEKDELEAQIAGIEKRVSEAENAQWRHTDPRVHARVDQFRQRAADFERQAAQARENGQEKKAVELEAQASQWSSWAQTAAQAAEDR</sequence>
<dbReference type="InterPro" id="IPR007139">
    <property type="entry name" value="DUF349"/>
</dbReference>
<feature type="coiled-coil region" evidence="1">
    <location>
        <begin position="232"/>
        <end position="259"/>
    </location>
</feature>
<organism evidence="3 4">
    <name type="scientific">Corynebacterium atypicum</name>
    <dbReference type="NCBI Taxonomy" id="191610"/>
    <lineage>
        <taxon>Bacteria</taxon>
        <taxon>Bacillati</taxon>
        <taxon>Actinomycetota</taxon>
        <taxon>Actinomycetes</taxon>
        <taxon>Mycobacteriales</taxon>
        <taxon>Corynebacteriaceae</taxon>
        <taxon>Corynebacterium</taxon>
    </lineage>
</organism>
<feature type="compositionally biased region" description="Low complexity" evidence="2">
    <location>
        <begin position="15"/>
        <end position="38"/>
    </location>
</feature>
<protein>
    <recommendedName>
        <fullName evidence="5">DNA repair ATPase</fullName>
    </recommendedName>
</protein>
<feature type="coiled-coil region" evidence="1">
    <location>
        <begin position="154"/>
        <end position="181"/>
    </location>
</feature>
<dbReference type="EMBL" id="CP008944">
    <property type="protein sequence ID" value="AIG64006.1"/>
    <property type="molecule type" value="Genomic_DNA"/>
</dbReference>
<evidence type="ECO:0000313" key="4">
    <source>
        <dbReference type="Proteomes" id="UP000028504"/>
    </source>
</evidence>
<keyword evidence="1" id="KW-0175">Coiled coil</keyword>
<evidence type="ECO:0008006" key="5">
    <source>
        <dbReference type="Google" id="ProtNLM"/>
    </source>
</evidence>
<keyword evidence="4" id="KW-1185">Reference proteome</keyword>
<feature type="region of interest" description="Disordered" evidence="2">
    <location>
        <begin position="408"/>
        <end position="448"/>
    </location>
</feature>